<keyword evidence="3 5" id="KW-0238">DNA-binding</keyword>
<sequence>MGPTSTSSSAQRSRGRPRKMAVPEAVTTALRLVDEDGLDSLTMRRLAAALDVQAGTLYRHFATKQTLLAAMAEEMLAGCAGPLPDGLTWREQITELAGRLRMALLRHRDGARVHAGTHSVGPNTLSYTDTLVGVLRETGLSPEAATRTALTIVHFIVGHTLEEQAAQALAESTELPATLTLLHAALDPGTYPNLAAAEATLTSTDFVGHFAHGLNLIIKGLAGE</sequence>
<evidence type="ECO:0000313" key="8">
    <source>
        <dbReference type="EMBL" id="NUW35583.1"/>
    </source>
</evidence>
<protein>
    <submittedName>
        <fullName evidence="8">TetR/AcrR family transcriptional regulator</fullName>
    </submittedName>
</protein>
<dbReference type="PROSITE" id="PS01081">
    <property type="entry name" value="HTH_TETR_1"/>
    <property type="match status" value="1"/>
</dbReference>
<proteinExistence type="predicted"/>
<dbReference type="GO" id="GO:0003700">
    <property type="term" value="F:DNA-binding transcription factor activity"/>
    <property type="evidence" value="ECO:0007669"/>
    <property type="project" value="TreeGrafter"/>
</dbReference>
<dbReference type="Proteomes" id="UP000586042">
    <property type="component" value="Unassembled WGS sequence"/>
</dbReference>
<evidence type="ECO:0000256" key="3">
    <source>
        <dbReference type="ARBA" id="ARBA00023125"/>
    </source>
</evidence>
<dbReference type="PANTHER" id="PTHR30055">
    <property type="entry name" value="HTH-TYPE TRANSCRIPTIONAL REGULATOR RUTR"/>
    <property type="match status" value="1"/>
</dbReference>
<dbReference type="GO" id="GO:0046677">
    <property type="term" value="P:response to antibiotic"/>
    <property type="evidence" value="ECO:0007669"/>
    <property type="project" value="InterPro"/>
</dbReference>
<evidence type="ECO:0000256" key="2">
    <source>
        <dbReference type="ARBA" id="ARBA00023015"/>
    </source>
</evidence>
<dbReference type="PRINTS" id="PR00455">
    <property type="entry name" value="HTHTETR"/>
</dbReference>
<comment type="caution">
    <text evidence="8">The sequence shown here is derived from an EMBL/GenBank/DDBJ whole genome shotgun (WGS) entry which is preliminary data.</text>
</comment>
<keyword evidence="4" id="KW-0804">Transcription</keyword>
<dbReference type="InterPro" id="IPR036271">
    <property type="entry name" value="Tet_transcr_reg_TetR-rel_C_sf"/>
</dbReference>
<feature type="DNA-binding region" description="H-T-H motif" evidence="5">
    <location>
        <begin position="42"/>
        <end position="61"/>
    </location>
</feature>
<evidence type="ECO:0000313" key="9">
    <source>
        <dbReference type="Proteomes" id="UP000586042"/>
    </source>
</evidence>
<dbReference type="EMBL" id="JABWGN010000012">
    <property type="protein sequence ID" value="NUW35583.1"/>
    <property type="molecule type" value="Genomic_DNA"/>
</dbReference>
<dbReference type="InterPro" id="IPR001647">
    <property type="entry name" value="HTH_TetR"/>
</dbReference>
<evidence type="ECO:0000256" key="5">
    <source>
        <dbReference type="PROSITE-ProRule" id="PRU00335"/>
    </source>
</evidence>
<dbReference type="SUPFAM" id="SSF46689">
    <property type="entry name" value="Homeodomain-like"/>
    <property type="match status" value="1"/>
</dbReference>
<dbReference type="GO" id="GO:0000976">
    <property type="term" value="F:transcription cis-regulatory region binding"/>
    <property type="evidence" value="ECO:0007669"/>
    <property type="project" value="TreeGrafter"/>
</dbReference>
<dbReference type="InterPro" id="IPR023772">
    <property type="entry name" value="DNA-bd_HTH_TetR-type_CS"/>
</dbReference>
<dbReference type="GO" id="GO:0045892">
    <property type="term" value="P:negative regulation of DNA-templated transcription"/>
    <property type="evidence" value="ECO:0007669"/>
    <property type="project" value="InterPro"/>
</dbReference>
<dbReference type="Pfam" id="PF00440">
    <property type="entry name" value="TetR_N"/>
    <property type="match status" value="1"/>
</dbReference>
<dbReference type="AlphaFoldDB" id="A0A7Y6M598"/>
<evidence type="ECO:0000256" key="6">
    <source>
        <dbReference type="SAM" id="MobiDB-lite"/>
    </source>
</evidence>
<keyword evidence="9" id="KW-1185">Reference proteome</keyword>
<feature type="domain" description="HTH tetR-type" evidence="7">
    <location>
        <begin position="19"/>
        <end position="79"/>
    </location>
</feature>
<dbReference type="InterPro" id="IPR050109">
    <property type="entry name" value="HTH-type_TetR-like_transc_reg"/>
</dbReference>
<dbReference type="Gene3D" id="1.10.10.60">
    <property type="entry name" value="Homeodomain-like"/>
    <property type="match status" value="1"/>
</dbReference>
<keyword evidence="2" id="KW-0805">Transcription regulation</keyword>
<dbReference type="InterPro" id="IPR003012">
    <property type="entry name" value="Tet_transcr_reg_TetR"/>
</dbReference>
<accession>A0A7Y6M598</accession>
<dbReference type="InterPro" id="IPR004111">
    <property type="entry name" value="Repressor_TetR_C"/>
</dbReference>
<organism evidence="8 9">
    <name type="scientific">Nonomuraea montanisoli</name>
    <dbReference type="NCBI Taxonomy" id="2741721"/>
    <lineage>
        <taxon>Bacteria</taxon>
        <taxon>Bacillati</taxon>
        <taxon>Actinomycetota</taxon>
        <taxon>Actinomycetes</taxon>
        <taxon>Streptosporangiales</taxon>
        <taxon>Streptosporangiaceae</taxon>
        <taxon>Nonomuraea</taxon>
    </lineage>
</organism>
<dbReference type="SUPFAM" id="SSF48498">
    <property type="entry name" value="Tetracyclin repressor-like, C-terminal domain"/>
    <property type="match status" value="1"/>
</dbReference>
<reference evidence="8 9" key="1">
    <citation type="submission" date="2020-06" db="EMBL/GenBank/DDBJ databases">
        <title>Nonomuraea sp. SMC257, a novel actinomycete isolated from soil.</title>
        <authorList>
            <person name="Chanama M."/>
        </authorList>
    </citation>
    <scope>NUCLEOTIDE SEQUENCE [LARGE SCALE GENOMIC DNA]</scope>
    <source>
        <strain evidence="8 9">SMC257</strain>
    </source>
</reference>
<dbReference type="PRINTS" id="PR00400">
    <property type="entry name" value="TETREPRESSOR"/>
</dbReference>
<dbReference type="Gene3D" id="1.10.357.10">
    <property type="entry name" value="Tetracycline Repressor, domain 2"/>
    <property type="match status" value="1"/>
</dbReference>
<evidence type="ECO:0000256" key="1">
    <source>
        <dbReference type="ARBA" id="ARBA00022491"/>
    </source>
</evidence>
<feature type="region of interest" description="Disordered" evidence="6">
    <location>
        <begin position="1"/>
        <end position="22"/>
    </location>
</feature>
<dbReference type="Pfam" id="PF02909">
    <property type="entry name" value="TetR_C_1"/>
    <property type="match status" value="1"/>
</dbReference>
<dbReference type="PANTHER" id="PTHR30055:SF151">
    <property type="entry name" value="TRANSCRIPTIONAL REGULATORY PROTEIN"/>
    <property type="match status" value="1"/>
</dbReference>
<evidence type="ECO:0000256" key="4">
    <source>
        <dbReference type="ARBA" id="ARBA00023163"/>
    </source>
</evidence>
<keyword evidence="1" id="KW-0678">Repressor</keyword>
<feature type="compositionally biased region" description="Polar residues" evidence="6">
    <location>
        <begin position="1"/>
        <end position="12"/>
    </location>
</feature>
<name>A0A7Y6M598_9ACTN</name>
<dbReference type="PROSITE" id="PS50977">
    <property type="entry name" value="HTH_TETR_2"/>
    <property type="match status" value="1"/>
</dbReference>
<evidence type="ECO:0000259" key="7">
    <source>
        <dbReference type="PROSITE" id="PS50977"/>
    </source>
</evidence>
<gene>
    <name evidence="8" type="ORF">HTZ77_29740</name>
</gene>
<dbReference type="InterPro" id="IPR009057">
    <property type="entry name" value="Homeodomain-like_sf"/>
</dbReference>
<dbReference type="RefSeq" id="WP_175593043.1">
    <property type="nucleotide sequence ID" value="NZ_JABWGN010000012.1"/>
</dbReference>